<dbReference type="EMBL" id="MCOL01000001">
    <property type="protein sequence ID" value="ODO60743.1"/>
    <property type="molecule type" value="Genomic_DNA"/>
</dbReference>
<reference evidence="1 2" key="1">
    <citation type="submission" date="2016-08" db="EMBL/GenBank/DDBJ databases">
        <title>Genome sequencing of Lactobacillus plantarum JSA22, isolated from fermented soybean paste.</title>
        <authorList>
            <person name="Choi H.S."/>
        </authorList>
    </citation>
    <scope>NUCLEOTIDE SEQUENCE [LARGE SCALE GENOMIC DNA]</scope>
    <source>
        <strain evidence="1 2">JSA22</strain>
    </source>
</reference>
<dbReference type="Proteomes" id="UP000094892">
    <property type="component" value="Unassembled WGS sequence"/>
</dbReference>
<protein>
    <submittedName>
        <fullName evidence="1">Uncharacterized protein</fullName>
    </submittedName>
</protein>
<name>A0A1E3KPG1_LACPN</name>
<sequence>MMKRIANMPAFNLNTAVTQEQMANADVTAAVRNSFNNTDTIKKNVSDILSVKEIQNTVEMLSKV</sequence>
<evidence type="ECO:0000313" key="1">
    <source>
        <dbReference type="EMBL" id="ODO60743.1"/>
    </source>
</evidence>
<dbReference type="RefSeq" id="WP_069302444.1">
    <property type="nucleotide sequence ID" value="NZ_CP185953.1"/>
</dbReference>
<accession>A0A1E3KPG1</accession>
<dbReference type="AlphaFoldDB" id="A0A1E3KPG1"/>
<proteinExistence type="predicted"/>
<gene>
    <name evidence="1" type="ORF">LPJSA22_00690</name>
</gene>
<organism evidence="1 2">
    <name type="scientific">Lactiplantibacillus plantarum</name>
    <name type="common">Lactobacillus plantarum</name>
    <dbReference type="NCBI Taxonomy" id="1590"/>
    <lineage>
        <taxon>Bacteria</taxon>
        <taxon>Bacillati</taxon>
        <taxon>Bacillota</taxon>
        <taxon>Bacilli</taxon>
        <taxon>Lactobacillales</taxon>
        <taxon>Lactobacillaceae</taxon>
        <taxon>Lactiplantibacillus</taxon>
    </lineage>
</organism>
<evidence type="ECO:0000313" key="2">
    <source>
        <dbReference type="Proteomes" id="UP000094892"/>
    </source>
</evidence>
<comment type="caution">
    <text evidence="1">The sequence shown here is derived from an EMBL/GenBank/DDBJ whole genome shotgun (WGS) entry which is preliminary data.</text>
</comment>